<accession>A0ABV9DT94</accession>
<evidence type="ECO:0000313" key="1">
    <source>
        <dbReference type="EMBL" id="MFC4560818.1"/>
    </source>
</evidence>
<evidence type="ECO:0000313" key="2">
    <source>
        <dbReference type="Proteomes" id="UP001595923"/>
    </source>
</evidence>
<dbReference type="RefSeq" id="WP_378571296.1">
    <property type="nucleotide sequence ID" value="NZ_JBHSFQ010000002.1"/>
</dbReference>
<proteinExistence type="predicted"/>
<name>A0ABV9DT94_9ACTN</name>
<sequence>MRLSQMWNRMYDQFGEAYAESLARDYVIDALGSRTVEQALADGVGAKEVWRAVCDTFDIPASSR</sequence>
<dbReference type="EMBL" id="JBHSFQ010000002">
    <property type="protein sequence ID" value="MFC4560818.1"/>
    <property type="molecule type" value="Genomic_DNA"/>
</dbReference>
<reference evidence="2" key="1">
    <citation type="journal article" date="2019" name="Int. J. Syst. Evol. Microbiol.">
        <title>The Global Catalogue of Microorganisms (GCM) 10K type strain sequencing project: providing services to taxonomists for standard genome sequencing and annotation.</title>
        <authorList>
            <consortium name="The Broad Institute Genomics Platform"/>
            <consortium name="The Broad Institute Genome Sequencing Center for Infectious Disease"/>
            <person name="Wu L."/>
            <person name="Ma J."/>
        </authorList>
    </citation>
    <scope>NUCLEOTIDE SEQUENCE [LARGE SCALE GENOMIC DNA]</scope>
    <source>
        <strain evidence="2">XZYJ18</strain>
    </source>
</reference>
<dbReference type="Proteomes" id="UP001595923">
    <property type="component" value="Unassembled WGS sequence"/>
</dbReference>
<organism evidence="1 2">
    <name type="scientific">Nocardiopsis mangrovi</name>
    <dbReference type="NCBI Taxonomy" id="1179818"/>
    <lineage>
        <taxon>Bacteria</taxon>
        <taxon>Bacillati</taxon>
        <taxon>Actinomycetota</taxon>
        <taxon>Actinomycetes</taxon>
        <taxon>Streptosporangiales</taxon>
        <taxon>Nocardiopsidaceae</taxon>
        <taxon>Nocardiopsis</taxon>
    </lineage>
</organism>
<protein>
    <submittedName>
        <fullName evidence="1">DUF3046 domain-containing protein</fullName>
    </submittedName>
</protein>
<dbReference type="InterPro" id="IPR021408">
    <property type="entry name" value="DUF3046"/>
</dbReference>
<dbReference type="Pfam" id="PF11248">
    <property type="entry name" value="DUF3046"/>
    <property type="match status" value="1"/>
</dbReference>
<gene>
    <name evidence="1" type="ORF">ACFO4E_02985</name>
</gene>
<keyword evidence="2" id="KW-1185">Reference proteome</keyword>
<comment type="caution">
    <text evidence="1">The sequence shown here is derived from an EMBL/GenBank/DDBJ whole genome shotgun (WGS) entry which is preliminary data.</text>
</comment>